<dbReference type="HOGENOM" id="CLU_2470575_0_0_1"/>
<evidence type="ECO:0000313" key="2">
    <source>
        <dbReference type="EMBL" id="KIK38318.1"/>
    </source>
</evidence>
<sequence length="88" mass="9798">MSQTNERLEVPRTTEENKKRRHADASSSRSKACKGYTNQLQGQVTGTLLVDMEVHPQLPDSHTAHHHSLGHLPLRTYTPGSMLSSHNA</sequence>
<feature type="compositionally biased region" description="Polar residues" evidence="1">
    <location>
        <begin position="25"/>
        <end position="37"/>
    </location>
</feature>
<keyword evidence="3" id="KW-1185">Reference proteome</keyword>
<proteinExistence type="predicted"/>
<reference evidence="2 3" key="1">
    <citation type="submission" date="2014-04" db="EMBL/GenBank/DDBJ databases">
        <authorList>
            <consortium name="DOE Joint Genome Institute"/>
            <person name="Kuo A."/>
            <person name="Ruytinx J."/>
            <person name="Rineau F."/>
            <person name="Colpaert J."/>
            <person name="Kohler A."/>
            <person name="Nagy L.G."/>
            <person name="Floudas D."/>
            <person name="Copeland A."/>
            <person name="Barry K.W."/>
            <person name="Cichocki N."/>
            <person name="Veneault-Fourrey C."/>
            <person name="LaButti K."/>
            <person name="Lindquist E.A."/>
            <person name="Lipzen A."/>
            <person name="Lundell T."/>
            <person name="Morin E."/>
            <person name="Murat C."/>
            <person name="Sun H."/>
            <person name="Tunlid A."/>
            <person name="Henrissat B."/>
            <person name="Grigoriev I.V."/>
            <person name="Hibbett D.S."/>
            <person name="Martin F."/>
            <person name="Nordberg H.P."/>
            <person name="Cantor M.N."/>
            <person name="Hua S.X."/>
        </authorList>
    </citation>
    <scope>NUCLEOTIDE SEQUENCE [LARGE SCALE GENOMIC DNA]</scope>
    <source>
        <strain evidence="2 3">UH-Slu-Lm8-n1</strain>
    </source>
</reference>
<dbReference type="EMBL" id="KN835400">
    <property type="protein sequence ID" value="KIK38318.1"/>
    <property type="molecule type" value="Genomic_DNA"/>
</dbReference>
<feature type="compositionally biased region" description="Polar residues" evidence="1">
    <location>
        <begin position="78"/>
        <end position="88"/>
    </location>
</feature>
<feature type="region of interest" description="Disordered" evidence="1">
    <location>
        <begin position="58"/>
        <end position="88"/>
    </location>
</feature>
<dbReference type="AlphaFoldDB" id="A0A0D0B302"/>
<protein>
    <submittedName>
        <fullName evidence="2">Uncharacterized protein</fullName>
    </submittedName>
</protein>
<accession>A0A0D0B302</accession>
<dbReference type="InParanoid" id="A0A0D0B302"/>
<feature type="compositionally biased region" description="Basic and acidic residues" evidence="1">
    <location>
        <begin position="1"/>
        <end position="18"/>
    </location>
</feature>
<gene>
    <name evidence="2" type="ORF">CY34DRAFT_399359</name>
</gene>
<name>A0A0D0B302_9AGAM</name>
<evidence type="ECO:0000313" key="3">
    <source>
        <dbReference type="Proteomes" id="UP000054485"/>
    </source>
</evidence>
<feature type="region of interest" description="Disordered" evidence="1">
    <location>
        <begin position="1"/>
        <end position="37"/>
    </location>
</feature>
<evidence type="ECO:0000256" key="1">
    <source>
        <dbReference type="SAM" id="MobiDB-lite"/>
    </source>
</evidence>
<dbReference type="Proteomes" id="UP000054485">
    <property type="component" value="Unassembled WGS sequence"/>
</dbReference>
<reference evidence="3" key="2">
    <citation type="submission" date="2015-01" db="EMBL/GenBank/DDBJ databases">
        <title>Evolutionary Origins and Diversification of the Mycorrhizal Mutualists.</title>
        <authorList>
            <consortium name="DOE Joint Genome Institute"/>
            <consortium name="Mycorrhizal Genomics Consortium"/>
            <person name="Kohler A."/>
            <person name="Kuo A."/>
            <person name="Nagy L.G."/>
            <person name="Floudas D."/>
            <person name="Copeland A."/>
            <person name="Barry K.W."/>
            <person name="Cichocki N."/>
            <person name="Veneault-Fourrey C."/>
            <person name="LaButti K."/>
            <person name="Lindquist E.A."/>
            <person name="Lipzen A."/>
            <person name="Lundell T."/>
            <person name="Morin E."/>
            <person name="Murat C."/>
            <person name="Riley R."/>
            <person name="Ohm R."/>
            <person name="Sun H."/>
            <person name="Tunlid A."/>
            <person name="Henrissat B."/>
            <person name="Grigoriev I.V."/>
            <person name="Hibbett D.S."/>
            <person name="Martin F."/>
        </authorList>
    </citation>
    <scope>NUCLEOTIDE SEQUENCE [LARGE SCALE GENOMIC DNA]</scope>
    <source>
        <strain evidence="3">UH-Slu-Lm8-n1</strain>
    </source>
</reference>
<organism evidence="2 3">
    <name type="scientific">Suillus luteus UH-Slu-Lm8-n1</name>
    <dbReference type="NCBI Taxonomy" id="930992"/>
    <lineage>
        <taxon>Eukaryota</taxon>
        <taxon>Fungi</taxon>
        <taxon>Dikarya</taxon>
        <taxon>Basidiomycota</taxon>
        <taxon>Agaricomycotina</taxon>
        <taxon>Agaricomycetes</taxon>
        <taxon>Agaricomycetidae</taxon>
        <taxon>Boletales</taxon>
        <taxon>Suillineae</taxon>
        <taxon>Suillaceae</taxon>
        <taxon>Suillus</taxon>
    </lineage>
</organism>